<dbReference type="RefSeq" id="WP_162357619.1">
    <property type="nucleotide sequence ID" value="NZ_CP048209.1"/>
</dbReference>
<dbReference type="PANTHER" id="PTHR43649">
    <property type="entry name" value="ARABINOSE-BINDING PROTEIN-RELATED"/>
    <property type="match status" value="1"/>
</dbReference>
<dbReference type="Proteomes" id="UP000476064">
    <property type="component" value="Chromosome"/>
</dbReference>
<dbReference type="InterPro" id="IPR050490">
    <property type="entry name" value="Bact_solute-bd_prot1"/>
</dbReference>
<dbReference type="SUPFAM" id="SSF53850">
    <property type="entry name" value="Periplasmic binding protein-like II"/>
    <property type="match status" value="1"/>
</dbReference>
<dbReference type="Gene3D" id="3.40.190.10">
    <property type="entry name" value="Periplasmic binding protein-like II"/>
    <property type="match status" value="2"/>
</dbReference>
<feature type="compositionally biased region" description="Polar residues" evidence="1">
    <location>
        <begin position="45"/>
        <end position="62"/>
    </location>
</feature>
<dbReference type="EMBL" id="CP048209">
    <property type="protein sequence ID" value="QHT61180.1"/>
    <property type="molecule type" value="Genomic_DNA"/>
</dbReference>
<accession>A0A6C0G3E6</accession>
<dbReference type="KEGG" id="plyc:GXP70_15260"/>
<evidence type="ECO:0000313" key="3">
    <source>
        <dbReference type="EMBL" id="QHT61180.1"/>
    </source>
</evidence>
<gene>
    <name evidence="3" type="ORF">GXP70_15260</name>
</gene>
<proteinExistence type="predicted"/>
<feature type="signal peptide" evidence="2">
    <location>
        <begin position="1"/>
        <end position="32"/>
    </location>
</feature>
<sequence>MTRSTGRMRTIILIAAALLLLVAAGCGNNGNAANGKAGSGGNGADTSANAGKTNEGQTNADQTKTEAPMEITWLSFNPPEDDSSPVQQALEKKFNVKFKNIRIERANYNEQMNIKFSSGEIPDLIYLDSSPQRVEELVNQGVLAELPVDEIKSHMPEYAKTLDDTDPSVWTYGQVDGKSYGIPVIWPIGSLPFLPGYNADWLAKIGYNEPPKTLDEFEDVLRKFRNDDPDGNGKKDTYGYSGQGTDSRSFSTVFGAFQVRTDYMVDPKSGQIVYGMTTEGAREAFKLLNKWYKEGLIDPEFVTKTANDYHDDFVNGKVGVRDWMSFQFEPRIGIVGSPFYTKNPDNQIVVGKQVSGPDGDGLAYSYGAKNAFLAMGRQVADDPAKKEKLYEILNALATDDQTYLTSVYGIEGEHYHMENGKPIMKPEFASENNKYKIGAGTFYGLFGTKSKLMEHYDYTDDTLKFIDGLREKGGQTLESLPLYVPAMDKYLDLGKLAQQYFIKFVRGETDLDAGFDTFVKAWNNAGGSEILTEVNAKYKDTFAK</sequence>
<dbReference type="AlphaFoldDB" id="A0A6C0G3E6"/>
<dbReference type="PROSITE" id="PS51257">
    <property type="entry name" value="PROKAR_LIPOPROTEIN"/>
    <property type="match status" value="1"/>
</dbReference>
<dbReference type="PANTHER" id="PTHR43649:SF17">
    <property type="entry name" value="ABC TRANSPORTER SOLUTE BINDING PROTEIN-SUGAR TRANSPORT"/>
    <property type="match status" value="1"/>
</dbReference>
<keyword evidence="4" id="KW-1185">Reference proteome</keyword>
<organism evidence="3 4">
    <name type="scientific">Paenibacillus lycopersici</name>
    <dbReference type="NCBI Taxonomy" id="2704462"/>
    <lineage>
        <taxon>Bacteria</taxon>
        <taxon>Bacillati</taxon>
        <taxon>Bacillota</taxon>
        <taxon>Bacilli</taxon>
        <taxon>Bacillales</taxon>
        <taxon>Paenibacillaceae</taxon>
        <taxon>Paenibacillus</taxon>
    </lineage>
</organism>
<evidence type="ECO:0000313" key="4">
    <source>
        <dbReference type="Proteomes" id="UP000476064"/>
    </source>
</evidence>
<name>A0A6C0G3E6_9BACL</name>
<evidence type="ECO:0000256" key="1">
    <source>
        <dbReference type="SAM" id="MobiDB-lite"/>
    </source>
</evidence>
<evidence type="ECO:0000256" key="2">
    <source>
        <dbReference type="SAM" id="SignalP"/>
    </source>
</evidence>
<feature type="chain" id="PRO_5025666142" evidence="2">
    <location>
        <begin position="33"/>
        <end position="544"/>
    </location>
</feature>
<dbReference type="Pfam" id="PF13416">
    <property type="entry name" value="SBP_bac_8"/>
    <property type="match status" value="1"/>
</dbReference>
<feature type="region of interest" description="Disordered" evidence="1">
    <location>
        <begin position="33"/>
        <end position="65"/>
    </location>
</feature>
<reference evidence="3 4" key="1">
    <citation type="submission" date="2020-01" db="EMBL/GenBank/DDBJ databases">
        <title>Paenibacillus sp. nov., isolated from tomato rhizosphere.</title>
        <authorList>
            <person name="Weon H.-Y."/>
            <person name="Lee S.A."/>
        </authorList>
    </citation>
    <scope>NUCLEOTIDE SEQUENCE [LARGE SCALE GENOMIC DNA]</scope>
    <source>
        <strain evidence="3 4">12200R-189</strain>
    </source>
</reference>
<dbReference type="InterPro" id="IPR006059">
    <property type="entry name" value="SBP"/>
</dbReference>
<keyword evidence="2" id="KW-0732">Signal</keyword>
<protein>
    <submittedName>
        <fullName evidence="3">Extracellular solute-binding protein</fullName>
    </submittedName>
</protein>